<feature type="binding site" evidence="22">
    <location>
        <position position="20"/>
    </location>
    <ligand>
        <name>ATP</name>
        <dbReference type="ChEBI" id="CHEBI:30616"/>
    </ligand>
</feature>
<dbReference type="InterPro" id="IPR036945">
    <property type="entry name" value="DAGK_sf"/>
</dbReference>
<sequence>MNEPVDKKTGLAHLFAAGSYSYAGFSRALQESAFRHEILFFLAGLGIFLTVGATPAEFLGLVIIFLLTFGFEALNTAIEEVIDRVSPEMSTTGKHAKDLGSFAVFCTLAAATLYIAWVVIS</sequence>
<proteinExistence type="inferred from homology"/>
<evidence type="ECO:0000256" key="15">
    <source>
        <dbReference type="ARBA" id="ARBA00022989"/>
    </source>
</evidence>
<keyword evidence="17 24" id="KW-0472">Membrane</keyword>
<dbReference type="Gene3D" id="1.10.287.3610">
    <property type="match status" value="1"/>
</dbReference>
<evidence type="ECO:0000256" key="2">
    <source>
        <dbReference type="ARBA" id="ARBA00005967"/>
    </source>
</evidence>
<evidence type="ECO:0000256" key="17">
    <source>
        <dbReference type="ARBA" id="ARBA00023136"/>
    </source>
</evidence>
<dbReference type="AlphaFoldDB" id="A0A936YTW0"/>
<evidence type="ECO:0000256" key="18">
    <source>
        <dbReference type="ARBA" id="ARBA00023209"/>
    </source>
</evidence>
<feature type="binding site" evidence="21">
    <location>
        <begin position="33"/>
        <end position="37"/>
    </location>
    <ligand>
        <name>substrate</name>
    </ligand>
</feature>
<evidence type="ECO:0000256" key="3">
    <source>
        <dbReference type="ARBA" id="ARBA00012133"/>
    </source>
</evidence>
<accession>A0A936YTW0</accession>
<feature type="binding site" evidence="22">
    <location>
        <position position="79"/>
    </location>
    <ligand>
        <name>ATP</name>
        <dbReference type="ChEBI" id="CHEBI:30616"/>
    </ligand>
</feature>
<feature type="binding site" evidence="23">
    <location>
        <position position="31"/>
    </location>
    <ligand>
        <name>a divalent metal cation</name>
        <dbReference type="ChEBI" id="CHEBI:60240"/>
    </ligand>
</feature>
<reference evidence="25" key="1">
    <citation type="submission" date="2021-01" db="EMBL/GenBank/DDBJ databases">
        <title>Rhizobium sp. strain KVB221 16S ribosomal RNA gene Genome sequencing and assembly.</title>
        <authorList>
            <person name="Kang M."/>
        </authorList>
    </citation>
    <scope>NUCLEOTIDE SEQUENCE</scope>
    <source>
        <strain evidence="25">KVB221</strain>
    </source>
</reference>
<evidence type="ECO:0000256" key="1">
    <source>
        <dbReference type="ARBA" id="ARBA00004429"/>
    </source>
</evidence>
<dbReference type="GO" id="GO:0005886">
    <property type="term" value="C:plasma membrane"/>
    <property type="evidence" value="ECO:0007669"/>
    <property type="project" value="UniProtKB-SubCell"/>
</dbReference>
<dbReference type="GO" id="GO:0046872">
    <property type="term" value="F:metal ion binding"/>
    <property type="evidence" value="ECO:0007669"/>
    <property type="project" value="UniProtKB-KW"/>
</dbReference>
<gene>
    <name evidence="25" type="ORF">JJB09_22905</name>
</gene>
<keyword evidence="16 24" id="KW-0443">Lipid metabolism</keyword>
<keyword evidence="12 24" id="KW-0418">Kinase</keyword>
<keyword evidence="14 23" id="KW-0460">Magnesium</keyword>
<dbReference type="PANTHER" id="PTHR34299">
    <property type="entry name" value="DIACYLGLYCEROL KINASE"/>
    <property type="match status" value="1"/>
</dbReference>
<evidence type="ECO:0000256" key="21">
    <source>
        <dbReference type="PIRSR" id="PIRSR600829-2"/>
    </source>
</evidence>
<comment type="cofactor">
    <cofactor evidence="23">
        <name>Mg(2+)</name>
        <dbReference type="ChEBI" id="CHEBI:18420"/>
    </cofactor>
    <text evidence="23">Mn(2+), Zn(2+), Cd(2+) and Co(2+) support activity to lesser extents.</text>
</comment>
<dbReference type="Proteomes" id="UP000633219">
    <property type="component" value="Unassembled WGS sequence"/>
</dbReference>
<feature type="binding site" evidence="21">
    <location>
        <position position="101"/>
    </location>
    <ligand>
        <name>substrate</name>
    </ligand>
</feature>
<keyword evidence="11 22" id="KW-0547">Nucleotide-binding</keyword>
<evidence type="ECO:0000256" key="10">
    <source>
        <dbReference type="ARBA" id="ARBA00022723"/>
    </source>
</evidence>
<evidence type="ECO:0000256" key="13">
    <source>
        <dbReference type="ARBA" id="ARBA00022840"/>
    </source>
</evidence>
<keyword evidence="15 24" id="KW-1133">Transmembrane helix</keyword>
<evidence type="ECO:0000256" key="8">
    <source>
        <dbReference type="ARBA" id="ARBA00022679"/>
    </source>
</evidence>
<evidence type="ECO:0000313" key="25">
    <source>
        <dbReference type="EMBL" id="MBL0374867.1"/>
    </source>
</evidence>
<evidence type="ECO:0000256" key="24">
    <source>
        <dbReference type="RuleBase" id="RU363065"/>
    </source>
</evidence>
<comment type="function">
    <text evidence="24">Catalyzes the ATP-dependent phosphorylation of sn-l,2-diacylglycerol (DAG) to phosphatidic acid. Involved in the recycling of diacylglycerol produced as a by-product during membrane-derived oligosaccharide (MDO) biosynthesis.</text>
</comment>
<keyword evidence="18" id="KW-0594">Phospholipid biosynthesis</keyword>
<dbReference type="EMBL" id="JAEQNC010000016">
    <property type="protein sequence ID" value="MBL0374867.1"/>
    <property type="molecule type" value="Genomic_DNA"/>
</dbReference>
<feature type="transmembrane region" description="Helical" evidence="24">
    <location>
        <begin position="34"/>
        <end position="52"/>
    </location>
</feature>
<evidence type="ECO:0000256" key="16">
    <source>
        <dbReference type="ARBA" id="ARBA00023098"/>
    </source>
</evidence>
<evidence type="ECO:0000256" key="14">
    <source>
        <dbReference type="ARBA" id="ARBA00022842"/>
    </source>
</evidence>
<name>A0A936YTW0_9HYPH</name>
<comment type="catalytic activity">
    <reaction evidence="24">
        <text>a 1,2-diacyl-sn-glycerol + ATP = a 1,2-diacyl-sn-glycero-3-phosphate + ADP + H(+)</text>
        <dbReference type="Rhea" id="RHEA:10272"/>
        <dbReference type="ChEBI" id="CHEBI:15378"/>
        <dbReference type="ChEBI" id="CHEBI:17815"/>
        <dbReference type="ChEBI" id="CHEBI:30616"/>
        <dbReference type="ChEBI" id="CHEBI:58608"/>
        <dbReference type="ChEBI" id="CHEBI:456216"/>
        <dbReference type="EC" id="2.7.1.107"/>
    </reaction>
</comment>
<keyword evidence="19 24" id="KW-1208">Phospholipid metabolism</keyword>
<comment type="caution">
    <text evidence="24">Lacks conserved residue(s) required for the propagation of feature annotation.</text>
</comment>
<evidence type="ECO:0000256" key="5">
    <source>
        <dbReference type="ARBA" id="ARBA00022475"/>
    </source>
</evidence>
<organism evidence="25 26">
    <name type="scientific">Rhizobium setariae</name>
    <dbReference type="NCBI Taxonomy" id="2801340"/>
    <lineage>
        <taxon>Bacteria</taxon>
        <taxon>Pseudomonadati</taxon>
        <taxon>Pseudomonadota</taxon>
        <taxon>Alphaproteobacteria</taxon>
        <taxon>Hyphomicrobiales</taxon>
        <taxon>Rhizobiaceae</taxon>
        <taxon>Rhizobium/Agrobacterium group</taxon>
        <taxon>Rhizobium</taxon>
    </lineage>
</organism>
<keyword evidence="26" id="KW-1185">Reference proteome</keyword>
<protein>
    <recommendedName>
        <fullName evidence="4 24">Diacylglycerol kinase</fullName>
        <ecNumber evidence="3 24">2.7.1.107</ecNumber>
    </recommendedName>
</protein>
<dbReference type="RefSeq" id="WP_201663417.1">
    <property type="nucleotide sequence ID" value="NZ_JAEQNC010000016.1"/>
</dbReference>
<dbReference type="GO" id="GO:0006654">
    <property type="term" value="P:phosphatidic acid biosynthetic process"/>
    <property type="evidence" value="ECO:0007669"/>
    <property type="project" value="InterPro"/>
</dbReference>
<dbReference type="InterPro" id="IPR000829">
    <property type="entry name" value="DAGK"/>
</dbReference>
<feature type="binding site" evidence="22">
    <location>
        <position position="31"/>
    </location>
    <ligand>
        <name>ATP</name>
        <dbReference type="ChEBI" id="CHEBI:30616"/>
    </ligand>
</feature>
<evidence type="ECO:0000313" key="26">
    <source>
        <dbReference type="Proteomes" id="UP000633219"/>
    </source>
</evidence>
<dbReference type="Pfam" id="PF01219">
    <property type="entry name" value="DAGK_prokar"/>
    <property type="match status" value="1"/>
</dbReference>
<evidence type="ECO:0000256" key="6">
    <source>
        <dbReference type="ARBA" id="ARBA00022516"/>
    </source>
</evidence>
<feature type="binding site" evidence="23">
    <location>
        <position position="79"/>
    </location>
    <ligand>
        <name>a divalent metal cation</name>
        <dbReference type="ChEBI" id="CHEBI:60240"/>
    </ligand>
</feature>
<evidence type="ECO:0000256" key="4">
    <source>
        <dbReference type="ARBA" id="ARBA00017575"/>
    </source>
</evidence>
<evidence type="ECO:0000256" key="7">
    <source>
        <dbReference type="ARBA" id="ARBA00022519"/>
    </source>
</evidence>
<keyword evidence="5" id="KW-1003">Cell membrane</keyword>
<keyword evidence="8 24" id="KW-0808">Transferase</keyword>
<evidence type="ECO:0000256" key="12">
    <source>
        <dbReference type="ARBA" id="ARBA00022777"/>
    </source>
</evidence>
<comment type="similarity">
    <text evidence="2 24">Belongs to the bacterial diacylglycerol kinase family.</text>
</comment>
<evidence type="ECO:0000256" key="11">
    <source>
        <dbReference type="ARBA" id="ARBA00022741"/>
    </source>
</evidence>
<keyword evidence="9 24" id="KW-0812">Transmembrane</keyword>
<evidence type="ECO:0000256" key="19">
    <source>
        <dbReference type="ARBA" id="ARBA00023264"/>
    </source>
</evidence>
<dbReference type="PANTHER" id="PTHR34299:SF1">
    <property type="entry name" value="DIACYLGLYCEROL KINASE"/>
    <property type="match status" value="1"/>
</dbReference>
<dbReference type="GO" id="GO:0005524">
    <property type="term" value="F:ATP binding"/>
    <property type="evidence" value="ECO:0007669"/>
    <property type="project" value="UniProtKB-KW"/>
</dbReference>
<dbReference type="GO" id="GO:0004143">
    <property type="term" value="F:ATP-dependent diacylglycerol kinase activity"/>
    <property type="evidence" value="ECO:0007669"/>
    <property type="project" value="UniProtKB-EC"/>
</dbReference>
<feature type="transmembrane region" description="Helical" evidence="24">
    <location>
        <begin position="99"/>
        <end position="120"/>
    </location>
</feature>
<keyword evidence="7 24" id="KW-0997">Cell inner membrane</keyword>
<keyword evidence="13 22" id="KW-0067">ATP-binding</keyword>
<dbReference type="InterPro" id="IPR033718">
    <property type="entry name" value="DAGK_prok"/>
</dbReference>
<feature type="binding site" evidence="21">
    <location>
        <position position="72"/>
    </location>
    <ligand>
        <name>substrate</name>
    </ligand>
</feature>
<evidence type="ECO:0000256" key="20">
    <source>
        <dbReference type="PIRSR" id="PIRSR600829-1"/>
    </source>
</evidence>
<dbReference type="EC" id="2.7.1.107" evidence="3 24"/>
<keyword evidence="6" id="KW-0444">Lipid biosynthesis</keyword>
<feature type="active site" description="Proton acceptor" evidence="20">
    <location>
        <position position="72"/>
    </location>
</feature>
<comment type="caution">
    <text evidence="25">The sequence shown here is derived from an EMBL/GenBank/DDBJ whole genome shotgun (WGS) entry which is preliminary data.</text>
</comment>
<evidence type="ECO:0000256" key="9">
    <source>
        <dbReference type="ARBA" id="ARBA00022692"/>
    </source>
</evidence>
<keyword evidence="10 23" id="KW-0479">Metal-binding</keyword>
<evidence type="ECO:0000256" key="22">
    <source>
        <dbReference type="PIRSR" id="PIRSR600829-3"/>
    </source>
</evidence>
<dbReference type="CDD" id="cd14264">
    <property type="entry name" value="DAGK_IM"/>
    <property type="match status" value="1"/>
</dbReference>
<comment type="subcellular location">
    <subcellularLocation>
        <location evidence="1 24">Cell inner membrane</location>
        <topology evidence="1 24">Multi-pass membrane protein</topology>
    </subcellularLocation>
</comment>
<feature type="binding site" evidence="22">
    <location>
        <begin position="97"/>
        <end position="98"/>
    </location>
    <ligand>
        <name>ATP</name>
        <dbReference type="ChEBI" id="CHEBI:30616"/>
    </ligand>
</feature>
<evidence type="ECO:0000256" key="23">
    <source>
        <dbReference type="PIRSR" id="PIRSR600829-4"/>
    </source>
</evidence>